<dbReference type="PANTHER" id="PTHR30483">
    <property type="entry name" value="LEUCINE-SPECIFIC-BINDING PROTEIN"/>
    <property type="match status" value="1"/>
</dbReference>
<gene>
    <name evidence="5" type="ORF">L196_03121</name>
</gene>
<feature type="domain" description="Leucine-binding protein" evidence="4">
    <location>
        <begin position="95"/>
        <end position="209"/>
    </location>
</feature>
<dbReference type="SUPFAM" id="SSF53822">
    <property type="entry name" value="Periplasmic binding protein-like I"/>
    <property type="match status" value="1"/>
</dbReference>
<dbReference type="AlphaFoldDB" id="A0AB33Z213"/>
<comment type="similarity">
    <text evidence="1">Belongs to the leucine-binding protein family.</text>
</comment>
<dbReference type="InterPro" id="IPR028082">
    <property type="entry name" value="Peripla_BP_I"/>
</dbReference>
<feature type="signal peptide" evidence="3">
    <location>
        <begin position="1"/>
        <end position="27"/>
    </location>
</feature>
<dbReference type="Pfam" id="PF13458">
    <property type="entry name" value="Peripla_BP_6"/>
    <property type="match status" value="1"/>
</dbReference>
<evidence type="ECO:0000259" key="4">
    <source>
        <dbReference type="Pfam" id="PF13458"/>
    </source>
</evidence>
<dbReference type="RefSeq" id="WP_016389931.1">
    <property type="nucleotide sequence ID" value="NZ_JARGOU010000003.1"/>
</dbReference>
<dbReference type="Proteomes" id="UP000015462">
    <property type="component" value="Unassembled WGS sequence"/>
</dbReference>
<organism evidence="5 6">
    <name type="scientific">Cycloclasticus pugetii</name>
    <dbReference type="NCBI Taxonomy" id="34068"/>
    <lineage>
        <taxon>Bacteria</taxon>
        <taxon>Pseudomonadati</taxon>
        <taxon>Pseudomonadota</taxon>
        <taxon>Gammaproteobacteria</taxon>
        <taxon>Thiotrichales</taxon>
        <taxon>Piscirickettsiaceae</taxon>
        <taxon>Cycloclasticus</taxon>
    </lineage>
</organism>
<dbReference type="InterPro" id="IPR022478">
    <property type="entry name" value="ABC_transptr_sub-bd_PQQ"/>
</dbReference>
<reference evidence="5 6" key="1">
    <citation type="journal article" date="2013" name="Genome Announc.">
        <title>Genome Sequence of the Pyrene- and Fluoranthene-Degrading Bacterium Cycloclasticus sp. Strain PY97M.</title>
        <authorList>
            <person name="Cui Z."/>
            <person name="Xu G."/>
            <person name="Li Q."/>
            <person name="Gao W."/>
            <person name="Zheng L."/>
        </authorList>
    </citation>
    <scope>NUCLEOTIDE SEQUENCE [LARGE SCALE GENOMIC DNA]</scope>
    <source>
        <strain evidence="5 6">PY97M</strain>
    </source>
</reference>
<keyword evidence="2 3" id="KW-0732">Signal</keyword>
<dbReference type="EMBL" id="ASHL01000002">
    <property type="protein sequence ID" value="EPD13491.1"/>
    <property type="molecule type" value="Genomic_DNA"/>
</dbReference>
<keyword evidence="6" id="KW-1185">Reference proteome</keyword>
<accession>A0AB33Z213</accession>
<evidence type="ECO:0000256" key="3">
    <source>
        <dbReference type="SAM" id="SignalP"/>
    </source>
</evidence>
<dbReference type="Gene3D" id="3.40.50.2300">
    <property type="match status" value="2"/>
</dbReference>
<evidence type="ECO:0000313" key="6">
    <source>
        <dbReference type="Proteomes" id="UP000015462"/>
    </source>
</evidence>
<evidence type="ECO:0000256" key="2">
    <source>
        <dbReference type="ARBA" id="ARBA00022729"/>
    </source>
</evidence>
<dbReference type="InterPro" id="IPR051010">
    <property type="entry name" value="BCAA_transport"/>
</dbReference>
<sequence length="394" mass="44755">MNNMVLNKRVVFFLTCLMVMGSNHVLANDVKVSLALLTEKRAVPPALSNLDPILTDEGIQGATLGIKDNNTTGQFTGHHYDLKHIEVPLHADVISAFNLLVEGGYRYILVDVQASTLEKISALAKPKNILLFNVSSTDDRLRNNSCSANIFHIIPSDAMKADALAQWMLKKRWQNWFLVKGNDEEDQRFANAIKRAAKRFGIKIVKEKTWNFDHDARRTAQAEIPVFTQGAEYDVLAVADVKGLFGEYLTMNTWLPRPIIGTQGLVPSAWHRTHERWGAVQMQNRFYKQAGRWMNDVDYSSWLAVRTVGEAVTRANKVEPAEVKKYILSDRFSLAGFKGVKLTFRRWNQQLRQPVLLATPRSIVSVLPLKEFLHPRTYLDTLGYDKLESTCELR</sequence>
<protein>
    <submittedName>
        <fullName evidence="5">Branched-chain amino acid ABC transporter substrate-binding protein</fullName>
    </submittedName>
</protein>
<dbReference type="CDD" id="cd06268">
    <property type="entry name" value="PBP1_ABC_transporter_LIVBP-like"/>
    <property type="match status" value="1"/>
</dbReference>
<dbReference type="InterPro" id="IPR028081">
    <property type="entry name" value="Leu-bd"/>
</dbReference>
<proteinExistence type="inferred from homology"/>
<dbReference type="PANTHER" id="PTHR30483:SF6">
    <property type="entry name" value="PERIPLASMIC BINDING PROTEIN OF ABC TRANSPORTER FOR NATURAL AMINO ACIDS"/>
    <property type="match status" value="1"/>
</dbReference>
<evidence type="ECO:0000313" key="5">
    <source>
        <dbReference type="EMBL" id="EPD13491.1"/>
    </source>
</evidence>
<comment type="caution">
    <text evidence="5">The sequence shown here is derived from an EMBL/GenBank/DDBJ whole genome shotgun (WGS) entry which is preliminary data.</text>
</comment>
<dbReference type="NCBIfam" id="TIGR03863">
    <property type="entry name" value="PQQ_ABC_bind"/>
    <property type="match status" value="1"/>
</dbReference>
<evidence type="ECO:0000256" key="1">
    <source>
        <dbReference type="ARBA" id="ARBA00010062"/>
    </source>
</evidence>
<feature type="chain" id="PRO_5044207087" evidence="3">
    <location>
        <begin position="28"/>
        <end position="394"/>
    </location>
</feature>
<name>A0AB33Z213_9GAMM</name>